<dbReference type="SMART" id="SM00342">
    <property type="entry name" value="HTH_ARAC"/>
    <property type="match status" value="1"/>
</dbReference>
<dbReference type="PANTHER" id="PTHR11019:SF159">
    <property type="entry name" value="TRANSCRIPTIONAL REGULATOR-RELATED"/>
    <property type="match status" value="1"/>
</dbReference>
<dbReference type="Proteomes" id="UP000199470">
    <property type="component" value="Unassembled WGS sequence"/>
</dbReference>
<dbReference type="Gene3D" id="2.60.120.10">
    <property type="entry name" value="Jelly Rolls"/>
    <property type="match status" value="1"/>
</dbReference>
<dbReference type="EMBL" id="FOTW01000007">
    <property type="protein sequence ID" value="SFL73514.1"/>
    <property type="molecule type" value="Genomic_DNA"/>
</dbReference>
<dbReference type="SUPFAM" id="SSF51182">
    <property type="entry name" value="RmlC-like cupins"/>
    <property type="match status" value="1"/>
</dbReference>
<dbReference type="Gene3D" id="1.10.10.60">
    <property type="entry name" value="Homeodomain-like"/>
    <property type="match status" value="1"/>
</dbReference>
<dbReference type="Pfam" id="PF02311">
    <property type="entry name" value="AraC_binding"/>
    <property type="match status" value="1"/>
</dbReference>
<sequence>MQAKTVSAAVPILDPALADLADGPAVIAVVAAAAPRTTPTHAHARGQLLGAIAGLLSIDTEQERLIVPPGHAIWLPPGHRHSLRAHGPCQAWSVYVAPPACADLPSLPQVVAVSGLLREAVLRAASWRAADAEAVIGALVGSAVRSASSHSAARARIAAVILDEIASLPRQRLTLPLPSERRLLKIAQQLAADPADPRSLPEWAAWVGIAPRTLTRRFALETGLAFSTWRTRARLMRAIELLAAGGAVTSVALELGYDSLSAFISMFRRSLGVSPGKFNAAAEPAPSWP</sequence>
<keyword evidence="2" id="KW-0805">Transcription regulation</keyword>
<dbReference type="GO" id="GO:0003700">
    <property type="term" value="F:DNA-binding transcription factor activity"/>
    <property type="evidence" value="ECO:0007669"/>
    <property type="project" value="InterPro"/>
</dbReference>
<evidence type="ECO:0000256" key="2">
    <source>
        <dbReference type="ARBA" id="ARBA00023015"/>
    </source>
</evidence>
<evidence type="ECO:0000313" key="8">
    <source>
        <dbReference type="Proteomes" id="UP000199470"/>
    </source>
</evidence>
<dbReference type="Pfam" id="PF12833">
    <property type="entry name" value="HTH_18"/>
    <property type="match status" value="1"/>
</dbReference>
<keyword evidence="1" id="KW-0678">Repressor</keyword>
<evidence type="ECO:0000256" key="1">
    <source>
        <dbReference type="ARBA" id="ARBA00022491"/>
    </source>
</evidence>
<dbReference type="InterPro" id="IPR011051">
    <property type="entry name" value="RmlC_Cupin_sf"/>
</dbReference>
<dbReference type="InterPro" id="IPR003313">
    <property type="entry name" value="AraC-bd"/>
</dbReference>
<evidence type="ECO:0000313" key="7">
    <source>
        <dbReference type="EMBL" id="SFL73514.1"/>
    </source>
</evidence>
<dbReference type="SUPFAM" id="SSF46689">
    <property type="entry name" value="Homeodomain-like"/>
    <property type="match status" value="1"/>
</dbReference>
<dbReference type="InterPro" id="IPR014710">
    <property type="entry name" value="RmlC-like_jellyroll"/>
</dbReference>
<gene>
    <name evidence="7" type="ORF">SAMN02982985_01277</name>
</gene>
<dbReference type="PROSITE" id="PS01124">
    <property type="entry name" value="HTH_ARAC_FAMILY_2"/>
    <property type="match status" value="1"/>
</dbReference>
<protein>
    <submittedName>
        <fullName evidence="7">AraC-type DNA-binding protein</fullName>
    </submittedName>
</protein>
<proteinExistence type="predicted"/>
<dbReference type="InterPro" id="IPR018060">
    <property type="entry name" value="HTH_AraC"/>
</dbReference>
<name>A0A1I4K407_9BURK</name>
<organism evidence="7 8">
    <name type="scientific">Rugamonas rubra</name>
    <dbReference type="NCBI Taxonomy" id="758825"/>
    <lineage>
        <taxon>Bacteria</taxon>
        <taxon>Pseudomonadati</taxon>
        <taxon>Pseudomonadota</taxon>
        <taxon>Betaproteobacteria</taxon>
        <taxon>Burkholderiales</taxon>
        <taxon>Oxalobacteraceae</taxon>
        <taxon>Telluria group</taxon>
        <taxon>Rugamonas</taxon>
    </lineage>
</organism>
<feature type="domain" description="HTH araC/xylS-type" evidence="6">
    <location>
        <begin position="184"/>
        <end position="281"/>
    </location>
</feature>
<reference evidence="7 8" key="1">
    <citation type="submission" date="2016-10" db="EMBL/GenBank/DDBJ databases">
        <authorList>
            <person name="de Groot N.N."/>
        </authorList>
    </citation>
    <scope>NUCLEOTIDE SEQUENCE [LARGE SCALE GENOMIC DNA]</scope>
    <source>
        <strain evidence="7 8">ATCC 43154</strain>
    </source>
</reference>
<dbReference type="STRING" id="758825.SAMN02982985_01277"/>
<dbReference type="CDD" id="cd06124">
    <property type="entry name" value="cupin_NimR-like_N"/>
    <property type="match status" value="1"/>
</dbReference>
<keyword evidence="4" id="KW-0010">Activator</keyword>
<dbReference type="InterPro" id="IPR020449">
    <property type="entry name" value="Tscrpt_reg_AraC-type_HTH"/>
</dbReference>
<dbReference type="PANTHER" id="PTHR11019">
    <property type="entry name" value="HTH-TYPE TRANSCRIPTIONAL REGULATOR NIMR"/>
    <property type="match status" value="1"/>
</dbReference>
<keyword evidence="8" id="KW-1185">Reference proteome</keyword>
<keyword evidence="5" id="KW-0804">Transcription</keyword>
<dbReference type="InterPro" id="IPR009057">
    <property type="entry name" value="Homeodomain-like_sf"/>
</dbReference>
<dbReference type="RefSeq" id="WP_245774126.1">
    <property type="nucleotide sequence ID" value="NZ_FOTW01000007.1"/>
</dbReference>
<dbReference type="InterPro" id="IPR018062">
    <property type="entry name" value="HTH_AraC-typ_CS"/>
</dbReference>
<evidence type="ECO:0000256" key="3">
    <source>
        <dbReference type="ARBA" id="ARBA00023125"/>
    </source>
</evidence>
<dbReference type="PROSITE" id="PS00041">
    <property type="entry name" value="HTH_ARAC_FAMILY_1"/>
    <property type="match status" value="1"/>
</dbReference>
<dbReference type="PRINTS" id="PR00032">
    <property type="entry name" value="HTHARAC"/>
</dbReference>
<keyword evidence="3 7" id="KW-0238">DNA-binding</keyword>
<evidence type="ECO:0000256" key="4">
    <source>
        <dbReference type="ARBA" id="ARBA00023159"/>
    </source>
</evidence>
<evidence type="ECO:0000256" key="5">
    <source>
        <dbReference type="ARBA" id="ARBA00023163"/>
    </source>
</evidence>
<dbReference type="GO" id="GO:0043565">
    <property type="term" value="F:sequence-specific DNA binding"/>
    <property type="evidence" value="ECO:0007669"/>
    <property type="project" value="InterPro"/>
</dbReference>
<evidence type="ECO:0000259" key="6">
    <source>
        <dbReference type="PROSITE" id="PS01124"/>
    </source>
</evidence>
<accession>A0A1I4K407</accession>
<dbReference type="FunFam" id="1.10.10.60:FF:000132">
    <property type="entry name" value="AraC family transcriptional regulator"/>
    <property type="match status" value="1"/>
</dbReference>
<dbReference type="AlphaFoldDB" id="A0A1I4K407"/>